<gene>
    <name evidence="1" type="ORF">K0M31_015129</name>
</gene>
<keyword evidence="2" id="KW-1185">Reference proteome</keyword>
<dbReference type="EMBL" id="JAHYIQ010000043">
    <property type="protein sequence ID" value="KAK1118430.1"/>
    <property type="molecule type" value="Genomic_DNA"/>
</dbReference>
<reference evidence="1" key="1">
    <citation type="submission" date="2021-10" db="EMBL/GenBank/DDBJ databases">
        <title>Melipona bicolor Genome sequencing and assembly.</title>
        <authorList>
            <person name="Araujo N.S."/>
            <person name="Arias M.C."/>
        </authorList>
    </citation>
    <scope>NUCLEOTIDE SEQUENCE</scope>
    <source>
        <strain evidence="1">USP_2M_L1-L4_2017</strain>
        <tissue evidence="1">Whole body</tissue>
    </source>
</reference>
<organism evidence="1 2">
    <name type="scientific">Melipona bicolor</name>
    <dbReference type="NCBI Taxonomy" id="60889"/>
    <lineage>
        <taxon>Eukaryota</taxon>
        <taxon>Metazoa</taxon>
        <taxon>Ecdysozoa</taxon>
        <taxon>Arthropoda</taxon>
        <taxon>Hexapoda</taxon>
        <taxon>Insecta</taxon>
        <taxon>Pterygota</taxon>
        <taxon>Neoptera</taxon>
        <taxon>Endopterygota</taxon>
        <taxon>Hymenoptera</taxon>
        <taxon>Apocrita</taxon>
        <taxon>Aculeata</taxon>
        <taxon>Apoidea</taxon>
        <taxon>Anthophila</taxon>
        <taxon>Apidae</taxon>
        <taxon>Melipona</taxon>
    </lineage>
</organism>
<comment type="caution">
    <text evidence="1">The sequence shown here is derived from an EMBL/GenBank/DDBJ whole genome shotgun (WGS) entry which is preliminary data.</text>
</comment>
<dbReference type="AlphaFoldDB" id="A0AA40FG67"/>
<dbReference type="Proteomes" id="UP001177670">
    <property type="component" value="Unassembled WGS sequence"/>
</dbReference>
<evidence type="ECO:0000313" key="2">
    <source>
        <dbReference type="Proteomes" id="UP001177670"/>
    </source>
</evidence>
<name>A0AA40FG67_9HYME</name>
<evidence type="ECO:0000313" key="1">
    <source>
        <dbReference type="EMBL" id="KAK1118430.1"/>
    </source>
</evidence>
<protein>
    <submittedName>
        <fullName evidence="1">Uncharacterized protein</fullName>
    </submittedName>
</protein>
<sequence length="154" mass="17290">MEGNAKETMYADVPLVSRVIIVKLAEDLHNVRPAQEHAEMELANLIIHVSVSLAGSESCAIKTSHGLEYRDVFSTSGPNKKVDQMDAITRTPVVSANQIIPDPYTCIWCSRFRGRWYLFVDSDGKLPHGGGAVRVSSVRHGWRDETARRERRAW</sequence>
<accession>A0AA40FG67</accession>
<proteinExistence type="predicted"/>